<dbReference type="EMBL" id="JACXVP010000003">
    <property type="protein sequence ID" value="KAG5615603.1"/>
    <property type="molecule type" value="Genomic_DNA"/>
</dbReference>
<organism evidence="1 2">
    <name type="scientific">Solanum commersonii</name>
    <name type="common">Commerson's wild potato</name>
    <name type="synonym">Commerson's nightshade</name>
    <dbReference type="NCBI Taxonomy" id="4109"/>
    <lineage>
        <taxon>Eukaryota</taxon>
        <taxon>Viridiplantae</taxon>
        <taxon>Streptophyta</taxon>
        <taxon>Embryophyta</taxon>
        <taxon>Tracheophyta</taxon>
        <taxon>Spermatophyta</taxon>
        <taxon>Magnoliopsida</taxon>
        <taxon>eudicotyledons</taxon>
        <taxon>Gunneridae</taxon>
        <taxon>Pentapetalae</taxon>
        <taxon>asterids</taxon>
        <taxon>lamiids</taxon>
        <taxon>Solanales</taxon>
        <taxon>Solanaceae</taxon>
        <taxon>Solanoideae</taxon>
        <taxon>Solaneae</taxon>
        <taxon>Solanum</taxon>
    </lineage>
</organism>
<comment type="caution">
    <text evidence="1">The sequence shown here is derived from an EMBL/GenBank/DDBJ whole genome shotgun (WGS) entry which is preliminary data.</text>
</comment>
<evidence type="ECO:0000313" key="1">
    <source>
        <dbReference type="EMBL" id="KAG5615603.1"/>
    </source>
</evidence>
<dbReference type="OrthoDB" id="1069156at2759"/>
<evidence type="ECO:0000313" key="2">
    <source>
        <dbReference type="Proteomes" id="UP000824120"/>
    </source>
</evidence>
<keyword evidence="2" id="KW-1185">Reference proteome</keyword>
<name>A0A9J5ZU20_SOLCO</name>
<dbReference type="PANTHER" id="PTHR31973:SF183">
    <property type="entry name" value="SWIM-TYPE DOMAIN-CONTAINING PROTEIN"/>
    <property type="match status" value="1"/>
</dbReference>
<gene>
    <name evidence="1" type="ORF">H5410_015427</name>
</gene>
<protein>
    <submittedName>
        <fullName evidence="1">Uncharacterized protein</fullName>
    </submittedName>
</protein>
<dbReference type="PANTHER" id="PTHR31973">
    <property type="entry name" value="POLYPROTEIN, PUTATIVE-RELATED"/>
    <property type="match status" value="1"/>
</dbReference>
<accession>A0A9J5ZU20</accession>
<sequence>MVSTIYPASHYVCCMRHLGENIRNNFHNSKVVIHFYKAIKAYDRCEFNDHFNQKRDLVPKAAETLERLGFHTWNRAFYSRNRYNIMTSNIAESVNSMFDVEREFPIIALFDEINSRFALLFHQRRMELVNSTNRFIPSIEKDISKYVNVGNKLLSHQIATTMLRAQYGADFGNQTYEYSFPYYSMEKYIMAYCEEIHPVPLEDSWIVPLDIIEREIPLSKVDPSKPGRRRYKRRRGVGGSFPTRKNKCSFQVLNQVANEHSVYQKFDLFSHNDPTALGMINQAADGGHIGASYVLSIISIFNDDESMKEGGMWVLEPNLLGGKPICCTVHQFEQIGRRNGWPIGSDNEDDIRCDLELDYVVKFHLIPSIDIN</sequence>
<proteinExistence type="predicted"/>
<dbReference type="Proteomes" id="UP000824120">
    <property type="component" value="Chromosome 3"/>
</dbReference>
<reference evidence="1 2" key="1">
    <citation type="submission" date="2020-09" db="EMBL/GenBank/DDBJ databases">
        <title>De no assembly of potato wild relative species, Solanum commersonii.</title>
        <authorList>
            <person name="Cho K."/>
        </authorList>
    </citation>
    <scope>NUCLEOTIDE SEQUENCE [LARGE SCALE GENOMIC DNA]</scope>
    <source>
        <strain evidence="1">LZ3.2</strain>
        <tissue evidence="1">Leaf</tissue>
    </source>
</reference>
<dbReference type="AlphaFoldDB" id="A0A9J5ZU20"/>